<evidence type="ECO:0000259" key="2">
    <source>
        <dbReference type="PROSITE" id="PS50983"/>
    </source>
</evidence>
<evidence type="ECO:0000313" key="3">
    <source>
        <dbReference type="EMBL" id="EHM12731.1"/>
    </source>
</evidence>
<proteinExistence type="predicted"/>
<reference evidence="3 4" key="1">
    <citation type="submission" date="2011-11" db="EMBL/GenBank/DDBJ databases">
        <title>The Noncontiguous Finished genome of Jonquetella anthropi DSM 22815.</title>
        <authorList>
            <consortium name="US DOE Joint Genome Institute (JGI-PGF)"/>
            <person name="Lucas S."/>
            <person name="Copeland A."/>
            <person name="Lapidus A."/>
            <person name="Glavina del Rio T."/>
            <person name="Dalin E."/>
            <person name="Tice H."/>
            <person name="Bruce D."/>
            <person name="Goodwin L."/>
            <person name="Pitluck S."/>
            <person name="Peters L."/>
            <person name="Mikhailova N."/>
            <person name="Held B."/>
            <person name="Kyrpides N."/>
            <person name="Mavromatis K."/>
            <person name="Ivanova N."/>
            <person name="Markowitz V."/>
            <person name="Cheng J.-F."/>
            <person name="Hugenholtz P."/>
            <person name="Woyke T."/>
            <person name="Wu D."/>
            <person name="Gronow S."/>
            <person name="Wellnitz S."/>
            <person name="Brambilla E."/>
            <person name="Klenk H.-P."/>
            <person name="Eisen J.A."/>
        </authorList>
    </citation>
    <scope>NUCLEOTIDE SEQUENCE [LARGE SCALE GENOMIC DNA]</scope>
    <source>
        <strain evidence="3 4">DSM 22815</strain>
    </source>
</reference>
<keyword evidence="1" id="KW-0732">Signal</keyword>
<dbReference type="SUPFAM" id="SSF53807">
    <property type="entry name" value="Helical backbone' metal receptor"/>
    <property type="match status" value="1"/>
</dbReference>
<feature type="chain" id="PRO_5003541903" evidence="1">
    <location>
        <begin position="28"/>
        <end position="322"/>
    </location>
</feature>
<dbReference type="AlphaFoldDB" id="H0UIT7"/>
<dbReference type="PANTHER" id="PTHR30535">
    <property type="entry name" value="VITAMIN B12-BINDING PROTEIN"/>
    <property type="match status" value="1"/>
</dbReference>
<dbReference type="Pfam" id="PF01497">
    <property type="entry name" value="Peripla_BP_2"/>
    <property type="match status" value="1"/>
</dbReference>
<feature type="domain" description="Fe/B12 periplasmic-binding" evidence="2">
    <location>
        <begin position="52"/>
        <end position="322"/>
    </location>
</feature>
<dbReference type="PANTHER" id="PTHR30535:SF7">
    <property type="entry name" value="IRON(III) DICITRATE-BINDING PROTEIN"/>
    <property type="match status" value="1"/>
</dbReference>
<protein>
    <submittedName>
        <fullName evidence="3">ABC-type Fe3+-hydroxamate transport system, periplasmic component</fullName>
    </submittedName>
</protein>
<dbReference type="Gene3D" id="3.40.50.1980">
    <property type="entry name" value="Nitrogenase molybdenum iron protein domain"/>
    <property type="match status" value="2"/>
</dbReference>
<dbReference type="eggNOG" id="COG0614">
    <property type="taxonomic scope" value="Bacteria"/>
</dbReference>
<dbReference type="RefSeq" id="WP_008522512.1">
    <property type="nucleotide sequence ID" value="NZ_CM001376.1"/>
</dbReference>
<dbReference type="InterPro" id="IPR050902">
    <property type="entry name" value="ABC_Transporter_SBP"/>
</dbReference>
<dbReference type="PROSITE" id="PS50983">
    <property type="entry name" value="FE_B12_PBP"/>
    <property type="match status" value="1"/>
</dbReference>
<sequence>MFGSKKVLLSLGAAAAALAMAASGAGAQDVPTVSGEVDGVKYTCKFEQAPKRAVSLSHFTTEMMLALGLEPSMVGTAFLEEPIYPPVAEAYKKVPVLSDTWPSMEVFMATSPDFATGWATAFSKKGLEAQALLDRNVKIFIPRSTVDFDANLDTLFDDFMTFGRIFRVEDRAKAYVEKQKEQLAAIQKRIAGKPAKKIFIYDSGSDDAFTVYEGFTTNLFRLIGAENILAGKGVKKTWGKCSWEEVVAGNPDVIVVIGYSKSVRFQETDAPTKIEWLKNFAPLKDVTAIKNNAFAQVSLADICPGIRNIDALERLSKAVYGD</sequence>
<accession>H0UIT7</accession>
<dbReference type="Proteomes" id="UP000003806">
    <property type="component" value="Chromosome"/>
</dbReference>
<feature type="signal peptide" evidence="1">
    <location>
        <begin position="1"/>
        <end position="27"/>
    </location>
</feature>
<evidence type="ECO:0000256" key="1">
    <source>
        <dbReference type="SAM" id="SignalP"/>
    </source>
</evidence>
<dbReference type="HOGENOM" id="CLU_038034_7_2_0"/>
<dbReference type="InterPro" id="IPR002491">
    <property type="entry name" value="ABC_transptr_periplasmic_BD"/>
</dbReference>
<dbReference type="OrthoDB" id="89746at2"/>
<gene>
    <name evidence="3" type="ORF">JonanDRAFT_0312</name>
</gene>
<keyword evidence="4" id="KW-1185">Reference proteome</keyword>
<dbReference type="EMBL" id="CM001376">
    <property type="protein sequence ID" value="EHM12731.1"/>
    <property type="molecule type" value="Genomic_DNA"/>
</dbReference>
<dbReference type="STRING" id="885272.JonanDRAFT_0312"/>
<evidence type="ECO:0000313" key="4">
    <source>
        <dbReference type="Proteomes" id="UP000003806"/>
    </source>
</evidence>
<organism evidence="3 4">
    <name type="scientific">Jonquetella anthropi DSM 22815</name>
    <dbReference type="NCBI Taxonomy" id="885272"/>
    <lineage>
        <taxon>Bacteria</taxon>
        <taxon>Thermotogati</taxon>
        <taxon>Synergistota</taxon>
        <taxon>Synergistia</taxon>
        <taxon>Synergistales</taxon>
        <taxon>Dethiosulfovibrionaceae</taxon>
        <taxon>Jonquetella</taxon>
    </lineage>
</organism>
<name>H0UIT7_9BACT</name>